<reference evidence="8 9" key="1">
    <citation type="submission" date="2017-08" db="EMBL/GenBank/DDBJ databases">
        <title>Whole Genome Sequence of Sphingobium hydrophobicum C1: Insights into Adaption to the Electronic-waste Contaminated Sediment.</title>
        <authorList>
            <person name="Song D."/>
            <person name="Chen X."/>
            <person name="Xu M."/>
        </authorList>
    </citation>
    <scope>NUCLEOTIDE SEQUENCE [LARGE SCALE GENOMIC DNA]</scope>
    <source>
        <strain evidence="8 9">C1</strain>
    </source>
</reference>
<keyword evidence="2" id="KW-0813">Transport</keyword>
<protein>
    <submittedName>
        <fullName evidence="8">MFS transporter</fullName>
    </submittedName>
</protein>
<feature type="transmembrane region" description="Helical" evidence="6">
    <location>
        <begin position="165"/>
        <end position="184"/>
    </location>
</feature>
<dbReference type="Pfam" id="PF07690">
    <property type="entry name" value="MFS_1"/>
    <property type="match status" value="1"/>
</dbReference>
<dbReference type="Proteomes" id="UP000217141">
    <property type="component" value="Chromosome II"/>
</dbReference>
<evidence type="ECO:0000313" key="9">
    <source>
        <dbReference type="Proteomes" id="UP000217141"/>
    </source>
</evidence>
<keyword evidence="4 6" id="KW-1133">Transmembrane helix</keyword>
<evidence type="ECO:0000259" key="7">
    <source>
        <dbReference type="PROSITE" id="PS50850"/>
    </source>
</evidence>
<dbReference type="GO" id="GO:0016020">
    <property type="term" value="C:membrane"/>
    <property type="evidence" value="ECO:0007669"/>
    <property type="project" value="UniProtKB-SubCell"/>
</dbReference>
<dbReference type="PROSITE" id="PS50850">
    <property type="entry name" value="MFS"/>
    <property type="match status" value="1"/>
</dbReference>
<feature type="transmembrane region" description="Helical" evidence="6">
    <location>
        <begin position="320"/>
        <end position="341"/>
    </location>
</feature>
<feature type="transmembrane region" description="Helical" evidence="6">
    <location>
        <begin position="380"/>
        <end position="402"/>
    </location>
</feature>
<feature type="transmembrane region" description="Helical" evidence="6">
    <location>
        <begin position="73"/>
        <end position="92"/>
    </location>
</feature>
<feature type="transmembrane region" description="Helical" evidence="6">
    <location>
        <begin position="284"/>
        <end position="308"/>
    </location>
</feature>
<feature type="transmembrane region" description="Helical" evidence="6">
    <location>
        <begin position="347"/>
        <end position="373"/>
    </location>
</feature>
<feature type="transmembrane region" description="Helical" evidence="6">
    <location>
        <begin position="104"/>
        <end position="129"/>
    </location>
</feature>
<accession>A0A249MYF8</accession>
<dbReference type="SUPFAM" id="SSF103473">
    <property type="entry name" value="MFS general substrate transporter"/>
    <property type="match status" value="1"/>
</dbReference>
<dbReference type="GO" id="GO:0022857">
    <property type="term" value="F:transmembrane transporter activity"/>
    <property type="evidence" value="ECO:0007669"/>
    <property type="project" value="InterPro"/>
</dbReference>
<sequence>MQKQEALNVHRTVLATADAMRALSDQPAAIGHYPWYVLGILTLAQTCHGIDRAIIGLVLAPVGHEFGLSDGQLGILAGFAYGIFFALAALPFGVAVDSWNRRNLMAAALTLWSGATALCSLATGFWTLLIGRAAVGTAEAGGSPTGMSLLSDYFGEDRRATAIGIWYLSSGIGLAIAFIVGGAIVQSAGWRWAFVAAGVPGLVLAPLLLFTVREPVRGAHDGPAPQQEETLRLGQRIRLLAARPGLLYCIFAIVLIAAGIYGMSTWLTTFLIRVHGMPIAKAGILIAIAYGGLGSLGGFLAGWVIDLVNRRRGGFDPARTSLFGAVIPLLTAVTGVGTVLFHDVDLMLALLMACGFLSASYNGPIYAVIVTIAGPRLRGLAVSLVQLGANLIGVGAGTYLIGAVSDFVGGTAGVAWGIGTAMLFTFAGGILLLLAARAIRRAKASGEA</sequence>
<feature type="transmembrane region" description="Helical" evidence="6">
    <location>
        <begin position="190"/>
        <end position="210"/>
    </location>
</feature>
<dbReference type="InterPro" id="IPR020846">
    <property type="entry name" value="MFS_dom"/>
</dbReference>
<evidence type="ECO:0000256" key="2">
    <source>
        <dbReference type="ARBA" id="ARBA00022448"/>
    </source>
</evidence>
<evidence type="ECO:0000256" key="6">
    <source>
        <dbReference type="SAM" id="Phobius"/>
    </source>
</evidence>
<evidence type="ECO:0000256" key="5">
    <source>
        <dbReference type="ARBA" id="ARBA00023136"/>
    </source>
</evidence>
<dbReference type="Gene3D" id="1.20.1250.20">
    <property type="entry name" value="MFS general substrate transporter like domains"/>
    <property type="match status" value="1"/>
</dbReference>
<dbReference type="AlphaFoldDB" id="A0A249MYF8"/>
<dbReference type="InterPro" id="IPR044770">
    <property type="entry name" value="MFS_spinster-like"/>
</dbReference>
<evidence type="ECO:0000256" key="4">
    <source>
        <dbReference type="ARBA" id="ARBA00022989"/>
    </source>
</evidence>
<organism evidence="8 9">
    <name type="scientific">Sphingobium xenophagum</name>
    <dbReference type="NCBI Taxonomy" id="121428"/>
    <lineage>
        <taxon>Bacteria</taxon>
        <taxon>Pseudomonadati</taxon>
        <taxon>Pseudomonadota</taxon>
        <taxon>Alphaproteobacteria</taxon>
        <taxon>Sphingomonadales</taxon>
        <taxon>Sphingomonadaceae</taxon>
        <taxon>Sphingobium</taxon>
    </lineage>
</organism>
<dbReference type="InterPro" id="IPR011701">
    <property type="entry name" value="MFS"/>
</dbReference>
<name>A0A249MYF8_SPHXE</name>
<dbReference type="PANTHER" id="PTHR23505:SF79">
    <property type="entry name" value="PROTEIN SPINSTER"/>
    <property type="match status" value="1"/>
</dbReference>
<feature type="transmembrane region" description="Helical" evidence="6">
    <location>
        <begin position="245"/>
        <end position="264"/>
    </location>
</feature>
<gene>
    <name evidence="8" type="ORF">CJD35_15335</name>
</gene>
<proteinExistence type="predicted"/>
<keyword evidence="5 6" id="KW-0472">Membrane</keyword>
<feature type="transmembrane region" description="Helical" evidence="6">
    <location>
        <begin position="414"/>
        <end position="435"/>
    </location>
</feature>
<dbReference type="KEGG" id="shyd:CJD35_15335"/>
<evidence type="ECO:0000313" key="8">
    <source>
        <dbReference type="EMBL" id="ASY46368.1"/>
    </source>
</evidence>
<dbReference type="PANTHER" id="PTHR23505">
    <property type="entry name" value="SPINSTER"/>
    <property type="match status" value="1"/>
</dbReference>
<dbReference type="CDD" id="cd17328">
    <property type="entry name" value="MFS_spinster_like"/>
    <property type="match status" value="1"/>
</dbReference>
<feature type="domain" description="Major facilitator superfamily (MFS) profile" evidence="7">
    <location>
        <begin position="37"/>
        <end position="443"/>
    </location>
</feature>
<evidence type="ECO:0000256" key="3">
    <source>
        <dbReference type="ARBA" id="ARBA00022692"/>
    </source>
</evidence>
<keyword evidence="3 6" id="KW-0812">Transmembrane</keyword>
<evidence type="ECO:0000256" key="1">
    <source>
        <dbReference type="ARBA" id="ARBA00004141"/>
    </source>
</evidence>
<dbReference type="EMBL" id="CP022746">
    <property type="protein sequence ID" value="ASY46368.1"/>
    <property type="molecule type" value="Genomic_DNA"/>
</dbReference>
<comment type="subcellular location">
    <subcellularLocation>
        <location evidence="1">Membrane</location>
        <topology evidence="1">Multi-pass membrane protein</topology>
    </subcellularLocation>
</comment>
<dbReference type="InterPro" id="IPR036259">
    <property type="entry name" value="MFS_trans_sf"/>
</dbReference>